<evidence type="ECO:0000256" key="1">
    <source>
        <dbReference type="ARBA" id="ARBA00022737"/>
    </source>
</evidence>
<name>A0A1V6PAM1_PENDC</name>
<gene>
    <name evidence="3" type="ORF">PENDEC_c013G04589</name>
</gene>
<keyword evidence="1" id="KW-0677">Repeat</keyword>
<dbReference type="InterPro" id="IPR051222">
    <property type="entry name" value="PPR/CCM1_RNA-binding"/>
</dbReference>
<feature type="compositionally biased region" description="Polar residues" evidence="2">
    <location>
        <begin position="45"/>
        <end position="55"/>
    </location>
</feature>
<proteinExistence type="predicted"/>
<dbReference type="STRING" id="69771.A0A1V6PAM1"/>
<feature type="region of interest" description="Disordered" evidence="2">
    <location>
        <begin position="601"/>
        <end position="708"/>
    </location>
</feature>
<evidence type="ECO:0000256" key="2">
    <source>
        <dbReference type="SAM" id="MobiDB-lite"/>
    </source>
</evidence>
<dbReference type="Gene3D" id="1.25.40.10">
    <property type="entry name" value="Tetratricopeptide repeat domain"/>
    <property type="match status" value="1"/>
</dbReference>
<feature type="compositionally biased region" description="Basic and acidic residues" evidence="2">
    <location>
        <begin position="97"/>
        <end position="112"/>
    </location>
</feature>
<dbReference type="PANTHER" id="PTHR47942">
    <property type="entry name" value="TETRATRICOPEPTIDE REPEAT (TPR)-LIKE SUPERFAMILY PROTEIN-RELATED"/>
    <property type="match status" value="1"/>
</dbReference>
<dbReference type="InterPro" id="IPR011990">
    <property type="entry name" value="TPR-like_helical_dom_sf"/>
</dbReference>
<keyword evidence="4" id="KW-1185">Reference proteome</keyword>
<dbReference type="Proteomes" id="UP000191522">
    <property type="component" value="Unassembled WGS sequence"/>
</dbReference>
<dbReference type="EMBL" id="MDYL01000013">
    <property type="protein sequence ID" value="OQD73807.1"/>
    <property type="molecule type" value="Genomic_DNA"/>
</dbReference>
<evidence type="ECO:0000313" key="4">
    <source>
        <dbReference type="Proteomes" id="UP000191522"/>
    </source>
</evidence>
<accession>A0A1V6PAM1</accession>
<sequence>MIMRQSDHRLRRFRGRNLADRGQLPTGGRMEHSRTSLHASRPRSWLSTGLAQKSANHPAEQGHGEYEDSSLSDLEEDAEVELYERLAKLVPDTMSEPSRHMRLGREESHDTHYPLVSPEVERPNRPPPNHDRSLSYDERNYIATSKFFENILGKKYNWKRAVDALLPMPQAPRNETNGRDEIERPSVKLLLEALGAVDEPSTQHLFRLYRNIPSPGVAKLSKRTRGNLLRRFANPQNRRWADARRYLALVEDMASAGLPMSRSLWSSAIHFAGRGNGSGKVLRKDLVRAIGLWQQMEHVAGVQADGVVFGILFDAAIKSGQYVVAADLETEMRERGLDFDRYGMVAKIFSYGLQKNVAGISATFEKFVESGEIVDTVALNCLCASYLRAGEVNTAEQIYARMLEALRSTKGLSSSIDSAVSDHAALTSEFLIYRQNTRKLGRHLKKSHALKKQLPAYHRALQASLPMTPDTRTFYIFLRHFSRYSGQLDMFMAVLRDMESTYTVPPRNLVYMLLFEGFGIHGDKRKSWSAERLRLTWHAYLRALRDSQARLEAMNEGNESKDMVWENPLSSIITDLQPAMPKEDPNGLYVPLPSANAEMASGLQREDPGGLYTSLPSDDRDTGLGPVTTEDPDKPAGFVSRDDEQALQEPAAADEPVSSDDEQPLDEPTKPHSPTAFFSSLWPDAIGTAPDPKEPEGPAIDEPGSRKNYDMVDLINEEAEDGYPEYNDLPGVDHRVENGVFIGRKMIVAILRAFGTCCGPKEVLEVWFQLQRLWHPNRRKANDVLAVKEELDRQLARNSSNVR</sequence>
<comment type="caution">
    <text evidence="3">The sequence shown here is derived from an EMBL/GenBank/DDBJ whole genome shotgun (WGS) entry which is preliminary data.</text>
</comment>
<organism evidence="3 4">
    <name type="scientific">Penicillium decumbens</name>
    <dbReference type="NCBI Taxonomy" id="69771"/>
    <lineage>
        <taxon>Eukaryota</taxon>
        <taxon>Fungi</taxon>
        <taxon>Dikarya</taxon>
        <taxon>Ascomycota</taxon>
        <taxon>Pezizomycotina</taxon>
        <taxon>Eurotiomycetes</taxon>
        <taxon>Eurotiomycetidae</taxon>
        <taxon>Eurotiales</taxon>
        <taxon>Aspergillaceae</taxon>
        <taxon>Penicillium</taxon>
    </lineage>
</organism>
<dbReference type="AlphaFoldDB" id="A0A1V6PAM1"/>
<protein>
    <recommendedName>
        <fullName evidence="5">Pentacotripeptide-repeat region of PRORP domain-containing protein</fullName>
    </recommendedName>
</protein>
<feature type="region of interest" description="Disordered" evidence="2">
    <location>
        <begin position="1"/>
        <end position="74"/>
    </location>
</feature>
<reference evidence="4" key="1">
    <citation type="journal article" date="2017" name="Nat. Microbiol.">
        <title>Global analysis of biosynthetic gene clusters reveals vast potential of secondary metabolite production in Penicillium species.</title>
        <authorList>
            <person name="Nielsen J.C."/>
            <person name="Grijseels S."/>
            <person name="Prigent S."/>
            <person name="Ji B."/>
            <person name="Dainat J."/>
            <person name="Nielsen K.F."/>
            <person name="Frisvad J.C."/>
            <person name="Workman M."/>
            <person name="Nielsen J."/>
        </authorList>
    </citation>
    <scope>NUCLEOTIDE SEQUENCE [LARGE SCALE GENOMIC DNA]</scope>
    <source>
        <strain evidence="4">IBT 11843</strain>
    </source>
</reference>
<evidence type="ECO:0000313" key="3">
    <source>
        <dbReference type="EMBL" id="OQD73807.1"/>
    </source>
</evidence>
<dbReference type="OrthoDB" id="1908178at2759"/>
<feature type="compositionally biased region" description="Basic and acidic residues" evidence="2">
    <location>
        <begin position="119"/>
        <end position="135"/>
    </location>
</feature>
<feature type="region of interest" description="Disordered" evidence="2">
    <location>
        <begin position="93"/>
        <end position="135"/>
    </location>
</feature>
<evidence type="ECO:0008006" key="5">
    <source>
        <dbReference type="Google" id="ProtNLM"/>
    </source>
</evidence>
<dbReference type="OMA" id="AFGTCCG"/>